<evidence type="ECO:0000259" key="8">
    <source>
        <dbReference type="PROSITE" id="PS50199"/>
    </source>
</evidence>
<dbReference type="InterPro" id="IPR002110">
    <property type="entry name" value="Ankyrin_rpt"/>
</dbReference>
<dbReference type="InterPro" id="IPR036855">
    <property type="entry name" value="Znf_CCCH_sf"/>
</dbReference>
<dbReference type="SMART" id="SM00356">
    <property type="entry name" value="ZnF_C3H1"/>
    <property type="match status" value="1"/>
</dbReference>
<evidence type="ECO:0000313" key="11">
    <source>
        <dbReference type="Proteomes" id="UP001431209"/>
    </source>
</evidence>
<keyword evidence="11" id="KW-1185">Reference proteome</keyword>
<dbReference type="PANTHER" id="PTHR46573">
    <property type="entry name" value="WD REPEAT, SAM AND U-BOX DOMAIN-CONTAINING PROTEIN 1"/>
    <property type="match status" value="1"/>
</dbReference>
<evidence type="ECO:0000259" key="9">
    <source>
        <dbReference type="PROSITE" id="PS51698"/>
    </source>
</evidence>
<dbReference type="PROSITE" id="PS50103">
    <property type="entry name" value="ZF_C3H1"/>
    <property type="match status" value="1"/>
</dbReference>
<name>A0AAW2YN60_9EUKA</name>
<dbReference type="InterPro" id="IPR036770">
    <property type="entry name" value="Ankyrin_rpt-contain_sf"/>
</dbReference>
<evidence type="ECO:0000256" key="6">
    <source>
        <dbReference type="PROSITE-ProRule" id="PRU00723"/>
    </source>
</evidence>
<evidence type="ECO:0000256" key="1">
    <source>
        <dbReference type="ARBA" id="ARBA00022723"/>
    </source>
</evidence>
<feature type="repeat" description="ANK" evidence="4">
    <location>
        <begin position="1090"/>
        <end position="1122"/>
    </location>
</feature>
<dbReference type="SUPFAM" id="SSF57850">
    <property type="entry name" value="RING/U-box"/>
    <property type="match status" value="1"/>
</dbReference>
<evidence type="ECO:0000256" key="5">
    <source>
        <dbReference type="PROSITE-ProRule" id="PRU00322"/>
    </source>
</evidence>
<evidence type="ECO:0000256" key="4">
    <source>
        <dbReference type="PROSITE-ProRule" id="PRU00023"/>
    </source>
</evidence>
<dbReference type="GO" id="GO:0004842">
    <property type="term" value="F:ubiquitin-protein transferase activity"/>
    <property type="evidence" value="ECO:0007669"/>
    <property type="project" value="InterPro"/>
</dbReference>
<comment type="caution">
    <text evidence="10">The sequence shown here is derived from an EMBL/GenBank/DDBJ whole genome shotgun (WGS) entry which is preliminary data.</text>
</comment>
<sequence>MNHFSVLSAGVDQHKKPVPGSEYIVNNSHVPCNFESSEDFDRIHKYTLVDTKGLYSLILAYDKFGQQLLFVHGGDPDGLPFKRKIPRYTLLDLDVLNGEQIAQIAAGHLSIHVLTRQNHLYFIGQNVISRSDWSGQFRQLNIHEWIGNNKTIKKIAASFYSLYVLTDKGALHIQASAETSDPPPRPIYNIKDVIPSGYQFLAVTETNDILKYFNNLHRDVNCNLNFDTSLIKMFKTNNYQTYILTTDSRIFVSADLIAVLSNEEVKVNQARLSNPDYEVWVELHQPQELKQQTIVQISSTHYDLFLLTSNNQVWVRGHNLTGALGLGNNTCQRYFTRLHFDYTLGIPHQVSTYYGGSVISLEQRDTILSKALQETDFITLTGMQDEGLFDAFTIFSYTFTKLLVVHMSRSTNKNSKQAHDPNFKSKICHHYQTKGACWYGDQCGFLHIKKDDIQQHLKNEYFDDDYDDEQYNAYPPQTSPARNVTKSPSLTKLPLVNKNTQDLDNVRNQYTQTSQIFLKRKPLVHMALLYSNETPNKIYAETVQQQLLDAGLNCFTQLTFPSLQLVRPETLHELITSTTADGFIVLGERNNKNNSCNLKKQGRLTETPIKEAITFIIGAWGNHSYFKEDAKNLTQDQLHELIQSFSKSRSIKERITSLTQGQSIHVKETSKWKSQKFNEKQASLLTKIQNNAIKLHKELSQAKSSLMELPIDNDRSHQHQGILLNDPSLQLDADQSSFLNVSINIELHTTIMTELDRLLKEINSNVKKLKKASPSLPLYDAYINPQPSTINLPSAASAASASTNEPIIENQSNMKWICSTCLSDNSLQEDTCDFCGTNKYSPPIQRDNHINEPPPPIQPNHITTHIQSFNKDIDTEDLMCPITYQYFKDPVVASDGHTYERKAIMEWFEKHDTSPLTNETLTNKNLVPNTKIKKLLQTALDKDQHTVLEEFYEALTRDSVEECVELINHLENLEARDLQGLTLFHRAVKCGAFECVKFLIDVCNVQALVEDEKCSELIRKLDFLCREKMVTNDQEQLMILDSQIMEIQGWLGRNGEMLGRNALHIAVTHGGYSVLTLLMSYININSQDARGLAPLHLAAISHNKQAVELMLMNNASHLITDVQGFKPKHYANQEVRNLIRHYKHLNQQLYIEGLQHTINELRAQVAQLQLMINNKI</sequence>
<dbReference type="PANTHER" id="PTHR46573:SF1">
    <property type="entry name" value="WD REPEAT, SAM AND U-BOX DOMAIN-CONTAINING PROTEIN 1"/>
    <property type="match status" value="1"/>
</dbReference>
<dbReference type="PROSITE" id="PS01358">
    <property type="entry name" value="ZF_RANBP2_1"/>
    <property type="match status" value="1"/>
</dbReference>
<keyword evidence="4" id="KW-0040">ANK repeat</keyword>
<feature type="domain" description="RanBP2-type" evidence="8">
    <location>
        <begin position="811"/>
        <end position="841"/>
    </location>
</feature>
<dbReference type="GO" id="GO:0008270">
    <property type="term" value="F:zinc ion binding"/>
    <property type="evidence" value="ECO:0007669"/>
    <property type="project" value="UniProtKB-KW"/>
</dbReference>
<dbReference type="Proteomes" id="UP001431209">
    <property type="component" value="Unassembled WGS sequence"/>
</dbReference>
<dbReference type="GO" id="GO:0010468">
    <property type="term" value="P:regulation of gene expression"/>
    <property type="evidence" value="ECO:0007669"/>
    <property type="project" value="UniProtKB-ARBA"/>
</dbReference>
<dbReference type="InterPro" id="IPR052085">
    <property type="entry name" value="WD-SAM-U-box"/>
</dbReference>
<keyword evidence="2 5" id="KW-0863">Zinc-finger</keyword>
<evidence type="ECO:0000259" key="7">
    <source>
        <dbReference type="PROSITE" id="PS50103"/>
    </source>
</evidence>
<dbReference type="Pfam" id="PF13637">
    <property type="entry name" value="Ank_4"/>
    <property type="match status" value="1"/>
</dbReference>
<dbReference type="SMART" id="SM00504">
    <property type="entry name" value="Ubox"/>
    <property type="match status" value="1"/>
</dbReference>
<dbReference type="PROSITE" id="PS50199">
    <property type="entry name" value="ZF_RANBP2_2"/>
    <property type="match status" value="1"/>
</dbReference>
<dbReference type="CDD" id="cd16655">
    <property type="entry name" value="RING-Ubox_WDSUB1-like"/>
    <property type="match status" value="1"/>
</dbReference>
<dbReference type="InterPro" id="IPR003613">
    <property type="entry name" value="Ubox_domain"/>
</dbReference>
<dbReference type="Pfam" id="PF04564">
    <property type="entry name" value="U-box"/>
    <property type="match status" value="1"/>
</dbReference>
<keyword evidence="3 6" id="KW-0862">Zinc</keyword>
<dbReference type="InterPro" id="IPR013083">
    <property type="entry name" value="Znf_RING/FYVE/PHD"/>
</dbReference>
<dbReference type="Gene3D" id="1.25.40.20">
    <property type="entry name" value="Ankyrin repeat-containing domain"/>
    <property type="match status" value="2"/>
</dbReference>
<dbReference type="PROSITE" id="PS51698">
    <property type="entry name" value="U_BOX"/>
    <property type="match status" value="1"/>
</dbReference>
<proteinExistence type="predicted"/>
<dbReference type="Gene3D" id="2.130.10.30">
    <property type="entry name" value="Regulator of chromosome condensation 1/beta-lactamase-inhibitor protein II"/>
    <property type="match status" value="2"/>
</dbReference>
<dbReference type="Pfam" id="PF00642">
    <property type="entry name" value="zf-CCCH"/>
    <property type="match status" value="1"/>
</dbReference>
<evidence type="ECO:0000256" key="2">
    <source>
        <dbReference type="ARBA" id="ARBA00022771"/>
    </source>
</evidence>
<dbReference type="Pfam" id="PF12796">
    <property type="entry name" value="Ank_2"/>
    <property type="match status" value="1"/>
</dbReference>
<dbReference type="SMART" id="SM00248">
    <property type="entry name" value="ANK"/>
    <property type="match status" value="3"/>
</dbReference>
<feature type="zinc finger region" description="C3H1-type" evidence="6">
    <location>
        <begin position="422"/>
        <end position="450"/>
    </location>
</feature>
<dbReference type="SUPFAM" id="SSF90229">
    <property type="entry name" value="CCCH zinc finger"/>
    <property type="match status" value="1"/>
</dbReference>
<feature type="domain" description="U-box" evidence="9">
    <location>
        <begin position="873"/>
        <end position="950"/>
    </location>
</feature>
<reference evidence="10 11" key="1">
    <citation type="submission" date="2024-03" db="EMBL/GenBank/DDBJ databases">
        <title>The Acrasis kona genome and developmental transcriptomes reveal deep origins of eukaryotic multicellular pathways.</title>
        <authorList>
            <person name="Sheikh S."/>
            <person name="Fu C.-J."/>
            <person name="Brown M.W."/>
            <person name="Baldauf S.L."/>
        </authorList>
    </citation>
    <scope>NUCLEOTIDE SEQUENCE [LARGE SCALE GENOMIC DNA]</scope>
    <source>
        <strain evidence="10 11">ATCC MYA-3509</strain>
    </source>
</reference>
<evidence type="ECO:0000313" key="10">
    <source>
        <dbReference type="EMBL" id="KAL0478418.1"/>
    </source>
</evidence>
<dbReference type="GO" id="GO:0016567">
    <property type="term" value="P:protein ubiquitination"/>
    <property type="evidence" value="ECO:0007669"/>
    <property type="project" value="InterPro"/>
</dbReference>
<protein>
    <submittedName>
        <fullName evidence="10">U-box domain-containing protein</fullName>
    </submittedName>
</protein>
<dbReference type="Gene3D" id="4.10.1000.10">
    <property type="entry name" value="Zinc finger, CCCH-type"/>
    <property type="match status" value="1"/>
</dbReference>
<dbReference type="InterPro" id="IPR009091">
    <property type="entry name" value="RCC1/BLIP-II"/>
</dbReference>
<gene>
    <name evidence="10" type="ORF">AKO1_000113</name>
</gene>
<organism evidence="10 11">
    <name type="scientific">Acrasis kona</name>
    <dbReference type="NCBI Taxonomy" id="1008807"/>
    <lineage>
        <taxon>Eukaryota</taxon>
        <taxon>Discoba</taxon>
        <taxon>Heterolobosea</taxon>
        <taxon>Tetramitia</taxon>
        <taxon>Eutetramitia</taxon>
        <taxon>Acrasidae</taxon>
        <taxon>Acrasis</taxon>
    </lineage>
</organism>
<dbReference type="InterPro" id="IPR000571">
    <property type="entry name" value="Znf_CCCH"/>
</dbReference>
<keyword evidence="1 6" id="KW-0479">Metal-binding</keyword>
<evidence type="ECO:0000256" key="3">
    <source>
        <dbReference type="ARBA" id="ARBA00022833"/>
    </source>
</evidence>
<dbReference type="PROSITE" id="PS50088">
    <property type="entry name" value="ANK_REPEAT"/>
    <property type="match status" value="1"/>
</dbReference>
<dbReference type="InterPro" id="IPR001876">
    <property type="entry name" value="Znf_RanBP2"/>
</dbReference>
<dbReference type="Gene3D" id="3.30.40.10">
    <property type="entry name" value="Zinc/RING finger domain, C3HC4 (zinc finger)"/>
    <property type="match status" value="1"/>
</dbReference>
<dbReference type="SUPFAM" id="SSF50985">
    <property type="entry name" value="RCC1/BLIP-II"/>
    <property type="match status" value="1"/>
</dbReference>
<dbReference type="AlphaFoldDB" id="A0AAW2YN60"/>
<accession>A0AAW2YN60</accession>
<dbReference type="PROSITE" id="PS50297">
    <property type="entry name" value="ANK_REP_REGION"/>
    <property type="match status" value="1"/>
</dbReference>
<dbReference type="SUPFAM" id="SSF48403">
    <property type="entry name" value="Ankyrin repeat"/>
    <property type="match status" value="1"/>
</dbReference>
<feature type="domain" description="C3H1-type" evidence="7">
    <location>
        <begin position="422"/>
        <end position="450"/>
    </location>
</feature>
<dbReference type="EMBL" id="JAOPGA020000383">
    <property type="protein sequence ID" value="KAL0478418.1"/>
    <property type="molecule type" value="Genomic_DNA"/>
</dbReference>